<reference evidence="1" key="1">
    <citation type="submission" date="2022-05" db="EMBL/GenBank/DDBJ databases">
        <title>Chromosome-level genome of Chaenocephalus aceratus.</title>
        <authorList>
            <person name="Park H."/>
        </authorList>
    </citation>
    <scope>NUCLEOTIDE SEQUENCE</scope>
    <source>
        <strain evidence="1">KU_202001</strain>
    </source>
</reference>
<accession>A0ACB9W1P7</accession>
<protein>
    <submittedName>
        <fullName evidence="1">Uncharacterized protein</fullName>
    </submittedName>
</protein>
<keyword evidence="2" id="KW-1185">Reference proteome</keyword>
<feature type="non-terminal residue" evidence="1">
    <location>
        <position position="1"/>
    </location>
</feature>
<comment type="caution">
    <text evidence="1">The sequence shown here is derived from an EMBL/GenBank/DDBJ whole genome shotgun (WGS) entry which is preliminary data.</text>
</comment>
<dbReference type="Proteomes" id="UP001057452">
    <property type="component" value="Chromosome 20"/>
</dbReference>
<dbReference type="EMBL" id="CM043804">
    <property type="protein sequence ID" value="KAI4806887.1"/>
    <property type="molecule type" value="Genomic_DNA"/>
</dbReference>
<evidence type="ECO:0000313" key="2">
    <source>
        <dbReference type="Proteomes" id="UP001057452"/>
    </source>
</evidence>
<gene>
    <name evidence="1" type="ORF">KUCAC02_017680</name>
</gene>
<evidence type="ECO:0000313" key="1">
    <source>
        <dbReference type="EMBL" id="KAI4806887.1"/>
    </source>
</evidence>
<sequence length="262" mass="28829">GPATLVWPRGASGNSWNDAEFEEGEASIEDPELEAIKARVREMEEEAEKLKELQNEVEKQMNLSPPPVGPVIMSIEEKMEADGRSIYVGNVDYGATAEELEAHFHGCGSVNRVTILCDKYTGHPKGFAYIEFSDKESVRTAMALDESLFRGRQIKVGAKRTNRPGISTTDRGFPRARFRGYTPPRGRGRAFRGRGRTTSWFQDQWRLTTPPQVAQAPPTVSAASLSLSAPAMHTHPILSVWGGGGQGDHRPAAGGIYYNSKR</sequence>
<organism evidence="1 2">
    <name type="scientific">Chaenocephalus aceratus</name>
    <name type="common">Blackfin icefish</name>
    <name type="synonym">Chaenichthys aceratus</name>
    <dbReference type="NCBI Taxonomy" id="36190"/>
    <lineage>
        <taxon>Eukaryota</taxon>
        <taxon>Metazoa</taxon>
        <taxon>Chordata</taxon>
        <taxon>Craniata</taxon>
        <taxon>Vertebrata</taxon>
        <taxon>Euteleostomi</taxon>
        <taxon>Actinopterygii</taxon>
        <taxon>Neopterygii</taxon>
        <taxon>Teleostei</taxon>
        <taxon>Neoteleostei</taxon>
        <taxon>Acanthomorphata</taxon>
        <taxon>Eupercaria</taxon>
        <taxon>Perciformes</taxon>
        <taxon>Notothenioidei</taxon>
        <taxon>Channichthyidae</taxon>
        <taxon>Chaenocephalus</taxon>
    </lineage>
</organism>
<proteinExistence type="predicted"/>
<name>A0ACB9W1P7_CHAAC</name>